<dbReference type="EMBL" id="FQYO01000001">
    <property type="protein sequence ID" value="SHI31182.1"/>
    <property type="molecule type" value="Genomic_DNA"/>
</dbReference>
<name>A0A1M6A3V9_9RHOB</name>
<dbReference type="RefSeq" id="WP_073325755.1">
    <property type="nucleotide sequence ID" value="NZ_FQYO01000001.1"/>
</dbReference>
<evidence type="ECO:0000256" key="1">
    <source>
        <dbReference type="SAM" id="MobiDB-lite"/>
    </source>
</evidence>
<proteinExistence type="predicted"/>
<dbReference type="OrthoDB" id="8443793at2"/>
<accession>A0A1M6A3V9</accession>
<keyword evidence="3" id="KW-1185">Reference proteome</keyword>
<dbReference type="Pfam" id="PF02620">
    <property type="entry name" value="YceD"/>
    <property type="match status" value="1"/>
</dbReference>
<evidence type="ECO:0000313" key="2">
    <source>
        <dbReference type="EMBL" id="SHI31182.1"/>
    </source>
</evidence>
<feature type="region of interest" description="Disordered" evidence="1">
    <location>
        <begin position="1"/>
        <end position="35"/>
    </location>
</feature>
<dbReference type="STRING" id="1447782.SAMN05444417_0208"/>
<protein>
    <submittedName>
        <fullName evidence="2">Uncharacterized ACR, COG1399</fullName>
    </submittedName>
</protein>
<dbReference type="InterPro" id="IPR003772">
    <property type="entry name" value="YceD"/>
</dbReference>
<dbReference type="Proteomes" id="UP000184292">
    <property type="component" value="Unassembled WGS sequence"/>
</dbReference>
<gene>
    <name evidence="2" type="ORF">SAMN05444417_0208</name>
</gene>
<feature type="region of interest" description="Disordered" evidence="1">
    <location>
        <begin position="149"/>
        <end position="191"/>
    </location>
</feature>
<dbReference type="AlphaFoldDB" id="A0A1M6A3V9"/>
<sequence>MPRPAPTGPRPAAAKPSARRRLRLAELPRRSETAIDWEPTPEERVEMARRIDVPSVRKLRLQGTLHPRGKGDWHLAATLGATAMQECVVTLEPVTSRVDAPVARTYLADWHEPEEAEAEMPEDDSLEPLPDTLDLFELAAEALALALPDYPRAPGTEEVELSVTEPGKTPLSDDDVKPFAGLRELKDRMGE</sequence>
<organism evidence="2 3">
    <name type="scientific">Wenxinia saemankumensis</name>
    <dbReference type="NCBI Taxonomy" id="1447782"/>
    <lineage>
        <taxon>Bacteria</taxon>
        <taxon>Pseudomonadati</taxon>
        <taxon>Pseudomonadota</taxon>
        <taxon>Alphaproteobacteria</taxon>
        <taxon>Rhodobacterales</taxon>
        <taxon>Roseobacteraceae</taxon>
        <taxon>Wenxinia</taxon>
    </lineage>
</organism>
<evidence type="ECO:0000313" key="3">
    <source>
        <dbReference type="Proteomes" id="UP000184292"/>
    </source>
</evidence>
<feature type="compositionally biased region" description="Basic and acidic residues" evidence="1">
    <location>
        <begin position="23"/>
        <end position="33"/>
    </location>
</feature>
<reference evidence="2 3" key="1">
    <citation type="submission" date="2016-11" db="EMBL/GenBank/DDBJ databases">
        <authorList>
            <person name="Jaros S."/>
            <person name="Januszkiewicz K."/>
            <person name="Wedrychowicz H."/>
        </authorList>
    </citation>
    <scope>NUCLEOTIDE SEQUENCE [LARGE SCALE GENOMIC DNA]</scope>
    <source>
        <strain evidence="2 3">DSM 100565</strain>
    </source>
</reference>